<name>A0A7U9PTW1_9ACTN</name>
<proteinExistence type="predicted"/>
<gene>
    <name evidence="3" type="ORF">OEIGOIKO_00289</name>
</gene>
<feature type="transmembrane region" description="Helical" evidence="2">
    <location>
        <begin position="75"/>
        <end position="97"/>
    </location>
</feature>
<accession>A0A7U9PTW1</accession>
<dbReference type="Proteomes" id="UP000287830">
    <property type="component" value="Unassembled WGS sequence"/>
</dbReference>
<dbReference type="AlphaFoldDB" id="A0A7U9PTW1"/>
<comment type="caution">
    <text evidence="3">The sequence shown here is derived from an EMBL/GenBank/DDBJ whole genome shotgun (WGS) entry which is preliminary data.</text>
</comment>
<keyword evidence="2" id="KW-1133">Transmembrane helix</keyword>
<evidence type="ECO:0000256" key="1">
    <source>
        <dbReference type="SAM" id="MobiDB-lite"/>
    </source>
</evidence>
<keyword evidence="2" id="KW-0812">Transmembrane</keyword>
<evidence type="ECO:0000256" key="2">
    <source>
        <dbReference type="SAM" id="Phobius"/>
    </source>
</evidence>
<feature type="transmembrane region" description="Helical" evidence="2">
    <location>
        <begin position="109"/>
        <end position="133"/>
    </location>
</feature>
<dbReference type="EMBL" id="BHZC01000001">
    <property type="protein sequence ID" value="GCD32572.1"/>
    <property type="molecule type" value="Genomic_DNA"/>
</dbReference>
<dbReference type="RefSeq" id="WP_167515014.1">
    <property type="nucleotide sequence ID" value="NZ_BHZC01000001.1"/>
</dbReference>
<feature type="compositionally biased region" description="Polar residues" evidence="1">
    <location>
        <begin position="28"/>
        <end position="37"/>
    </location>
</feature>
<reference evidence="3 4" key="1">
    <citation type="submission" date="2018-11" db="EMBL/GenBank/DDBJ databases">
        <title>Whole genome sequence of Streptomyces chrestomyceticus NBRC 13444(T).</title>
        <authorList>
            <person name="Komaki H."/>
            <person name="Tamura T."/>
        </authorList>
    </citation>
    <scope>NUCLEOTIDE SEQUENCE [LARGE SCALE GENOMIC DNA]</scope>
    <source>
        <strain evidence="3 4">NBRC 13444</strain>
    </source>
</reference>
<evidence type="ECO:0000313" key="3">
    <source>
        <dbReference type="EMBL" id="GCD32572.1"/>
    </source>
</evidence>
<evidence type="ECO:0000313" key="4">
    <source>
        <dbReference type="Proteomes" id="UP000287830"/>
    </source>
</evidence>
<feature type="region of interest" description="Disordered" evidence="1">
    <location>
        <begin position="1"/>
        <end position="47"/>
    </location>
</feature>
<protein>
    <submittedName>
        <fullName evidence="3">Uncharacterized protein</fullName>
    </submittedName>
</protein>
<organism evidence="3 4">
    <name type="scientific">Streptomyces chrestomyceticus JCM 4735</name>
    <dbReference type="NCBI Taxonomy" id="1306181"/>
    <lineage>
        <taxon>Bacteria</taxon>
        <taxon>Bacillati</taxon>
        <taxon>Actinomycetota</taxon>
        <taxon>Actinomycetes</taxon>
        <taxon>Kitasatosporales</taxon>
        <taxon>Streptomycetaceae</taxon>
        <taxon>Streptomyces</taxon>
    </lineage>
</organism>
<feature type="compositionally biased region" description="Low complexity" evidence="1">
    <location>
        <begin position="13"/>
        <end position="27"/>
    </location>
</feature>
<sequence>MTSGDSVRPAGRSTSQPYSQSTTQPISHPTSQPTSEPTALPPTRRSAQRFARRLTGTLSARFARWAVALSPRRKWALFGCWFALDAVLALAPPVYWAAGDPRFQGGPGIPLSVCYFLALGAHISAGVVALYGVESARGEID</sequence>
<dbReference type="GeneID" id="95626870"/>
<keyword evidence="2" id="KW-0472">Membrane</keyword>